<evidence type="ECO:0000256" key="6">
    <source>
        <dbReference type="ARBA" id="ARBA00023163"/>
    </source>
</evidence>
<protein>
    <recommendedName>
        <fullName evidence="2">RNA polymerase sigma factor SigS</fullName>
    </recommendedName>
</protein>
<comment type="caution">
    <text evidence="9">The sequence shown here is derived from an EMBL/GenBank/DDBJ whole genome shotgun (WGS) entry which is preliminary data.</text>
</comment>
<name>A0A073IRA8_9BACT</name>
<evidence type="ECO:0000256" key="5">
    <source>
        <dbReference type="ARBA" id="ARBA00023125"/>
    </source>
</evidence>
<dbReference type="OrthoDB" id="5508at2"/>
<dbReference type="Pfam" id="PF00196">
    <property type="entry name" value="GerE"/>
    <property type="match status" value="1"/>
</dbReference>
<keyword evidence="5" id="KW-0238">DNA-binding</keyword>
<evidence type="ECO:0000256" key="4">
    <source>
        <dbReference type="ARBA" id="ARBA00023082"/>
    </source>
</evidence>
<dbReference type="InterPro" id="IPR007627">
    <property type="entry name" value="RNA_pol_sigma70_r2"/>
</dbReference>
<comment type="function">
    <text evidence="7">Sigma factors are initiation factors that promote the attachment of RNA polymerase to specific initiation sites and are then released. Sigma-S contributes to the protection against external stress, thus playing a role in cellular fitness and survival.</text>
</comment>
<dbReference type="GO" id="GO:0003677">
    <property type="term" value="F:DNA binding"/>
    <property type="evidence" value="ECO:0007669"/>
    <property type="project" value="UniProtKB-KW"/>
</dbReference>
<dbReference type="Gene3D" id="1.20.120.1810">
    <property type="match status" value="1"/>
</dbReference>
<dbReference type="RefSeq" id="WP_037974896.1">
    <property type="nucleotide sequence ID" value="NZ_JAWRIX010000035.1"/>
</dbReference>
<dbReference type="InterPro" id="IPR014284">
    <property type="entry name" value="RNA_pol_sigma-70_dom"/>
</dbReference>
<evidence type="ECO:0000256" key="2">
    <source>
        <dbReference type="ARBA" id="ARBA00021245"/>
    </source>
</evidence>
<evidence type="ECO:0000313" key="10">
    <source>
        <dbReference type="Proteomes" id="UP000027665"/>
    </source>
</evidence>
<organism evidence="9 10">
    <name type="scientific">Synergistes jonesii</name>
    <dbReference type="NCBI Taxonomy" id="2754"/>
    <lineage>
        <taxon>Bacteria</taxon>
        <taxon>Thermotogati</taxon>
        <taxon>Synergistota</taxon>
        <taxon>Synergistia</taxon>
        <taxon>Synergistales</taxon>
        <taxon>Synergistaceae</taxon>
        <taxon>Synergistes</taxon>
    </lineage>
</organism>
<evidence type="ECO:0000256" key="1">
    <source>
        <dbReference type="ARBA" id="ARBA00007788"/>
    </source>
</evidence>
<dbReference type="InterPro" id="IPR013325">
    <property type="entry name" value="RNA_pol_sigma_r2"/>
</dbReference>
<dbReference type="GeneID" id="90983009"/>
<dbReference type="InterPro" id="IPR036388">
    <property type="entry name" value="WH-like_DNA-bd_sf"/>
</dbReference>
<dbReference type="SMART" id="SM00421">
    <property type="entry name" value="HTH_LUXR"/>
    <property type="match status" value="1"/>
</dbReference>
<dbReference type="EMBL" id="JMKI01000012">
    <property type="protein sequence ID" value="KEJ92893.1"/>
    <property type="molecule type" value="Genomic_DNA"/>
</dbReference>
<dbReference type="Proteomes" id="UP000027665">
    <property type="component" value="Unassembled WGS sequence"/>
</dbReference>
<feature type="domain" description="HTH luxR-type" evidence="8">
    <location>
        <begin position="111"/>
        <end position="163"/>
    </location>
</feature>
<evidence type="ECO:0000259" key="8">
    <source>
        <dbReference type="SMART" id="SM00421"/>
    </source>
</evidence>
<dbReference type="InterPro" id="IPR016032">
    <property type="entry name" value="Sig_transdc_resp-reg_C-effctor"/>
</dbReference>
<dbReference type="InterPro" id="IPR000792">
    <property type="entry name" value="Tscrpt_reg_LuxR_C"/>
</dbReference>
<dbReference type="AlphaFoldDB" id="A0A073IRA8"/>
<dbReference type="SUPFAM" id="SSF46894">
    <property type="entry name" value="C-terminal effector domain of the bipartite response regulators"/>
    <property type="match status" value="1"/>
</dbReference>
<dbReference type="GO" id="GO:0016987">
    <property type="term" value="F:sigma factor activity"/>
    <property type="evidence" value="ECO:0007669"/>
    <property type="project" value="UniProtKB-KW"/>
</dbReference>
<keyword evidence="6" id="KW-0804">Transcription</keyword>
<dbReference type="Pfam" id="PF04542">
    <property type="entry name" value="Sigma70_r2"/>
    <property type="match status" value="1"/>
</dbReference>
<keyword evidence="4" id="KW-0731">Sigma factor</keyword>
<evidence type="ECO:0000256" key="3">
    <source>
        <dbReference type="ARBA" id="ARBA00023015"/>
    </source>
</evidence>
<dbReference type="SUPFAM" id="SSF88946">
    <property type="entry name" value="Sigma2 domain of RNA polymerase sigma factors"/>
    <property type="match status" value="1"/>
</dbReference>
<comment type="similarity">
    <text evidence="1">Belongs to the sigma-70 factor family.</text>
</comment>
<sequence>MADFRTMEDIAEKFTPLVLSVAKRYQGRGADFEDLVQEGYLALIILAGKCRDMKWLPLFLKKRLPAAVRDAASRMRRFRADGEELLLEEIEETQGAEDEKYGEAELREMLFRALSQEELDMTQALMEGFTQKEIAETLGISQQAVAARLKKIRHKLKELIDAAS</sequence>
<keyword evidence="3" id="KW-0805">Transcription regulation</keyword>
<keyword evidence="10" id="KW-1185">Reference proteome</keyword>
<dbReference type="PRINTS" id="PR00038">
    <property type="entry name" value="HTHLUXR"/>
</dbReference>
<dbReference type="NCBIfam" id="TIGR02937">
    <property type="entry name" value="sigma70-ECF"/>
    <property type="match status" value="1"/>
</dbReference>
<gene>
    <name evidence="9" type="ORF">EH55_00355</name>
</gene>
<accession>A0A073IRA8</accession>
<dbReference type="eggNOG" id="COG1595">
    <property type="taxonomic scope" value="Bacteria"/>
</dbReference>
<dbReference type="GO" id="GO:0006352">
    <property type="term" value="P:DNA-templated transcription initiation"/>
    <property type="evidence" value="ECO:0007669"/>
    <property type="project" value="InterPro"/>
</dbReference>
<reference evidence="9 10" key="1">
    <citation type="submission" date="2014-04" db="EMBL/GenBank/DDBJ databases">
        <title>Draft Genome Sequence of Synergistes jonesii.</title>
        <authorList>
            <person name="Coil D.A."/>
            <person name="Eisen J.A."/>
            <person name="Holland-Moritz H.E."/>
        </authorList>
    </citation>
    <scope>NUCLEOTIDE SEQUENCE [LARGE SCALE GENOMIC DNA]</scope>
    <source>
        <strain evidence="9 10">78-1</strain>
    </source>
</reference>
<dbReference type="STRING" id="2754.EH55_00355"/>
<evidence type="ECO:0000256" key="7">
    <source>
        <dbReference type="ARBA" id="ARBA00024701"/>
    </source>
</evidence>
<proteinExistence type="inferred from homology"/>
<dbReference type="PANTHER" id="PTHR30385">
    <property type="entry name" value="SIGMA FACTOR F FLAGELLAR"/>
    <property type="match status" value="1"/>
</dbReference>
<evidence type="ECO:0000313" key="9">
    <source>
        <dbReference type="EMBL" id="KEJ92893.1"/>
    </source>
</evidence>
<dbReference type="Gene3D" id="1.10.10.10">
    <property type="entry name" value="Winged helix-like DNA-binding domain superfamily/Winged helix DNA-binding domain"/>
    <property type="match status" value="1"/>
</dbReference>